<comment type="similarity">
    <text evidence="1 11">Belongs to the RNA polymerase alpha chain family.</text>
</comment>
<evidence type="ECO:0000256" key="1">
    <source>
        <dbReference type="ARBA" id="ARBA00007123"/>
    </source>
</evidence>
<dbReference type="InterPro" id="IPR011260">
    <property type="entry name" value="RNAP_asu_C"/>
</dbReference>
<dbReference type="AlphaFoldDB" id="A0A2M7E8E4"/>
<dbReference type="CDD" id="cd06928">
    <property type="entry name" value="RNAP_alpha_NTD"/>
    <property type="match status" value="1"/>
</dbReference>
<dbReference type="Pfam" id="PF03118">
    <property type="entry name" value="RNA_pol_A_CTD"/>
    <property type="match status" value="1"/>
</dbReference>
<dbReference type="Pfam" id="PF01000">
    <property type="entry name" value="RNA_pol_A_bac"/>
    <property type="match status" value="1"/>
</dbReference>
<evidence type="ECO:0000256" key="3">
    <source>
        <dbReference type="ARBA" id="ARBA00015972"/>
    </source>
</evidence>
<name>A0A2M7E8E4_9BACT</name>
<evidence type="ECO:0000256" key="4">
    <source>
        <dbReference type="ARBA" id="ARBA00022478"/>
    </source>
</evidence>
<dbReference type="EMBL" id="PETL01000224">
    <property type="protein sequence ID" value="PIV63951.1"/>
    <property type="molecule type" value="Genomic_DNA"/>
</dbReference>
<dbReference type="SUPFAM" id="SSF56553">
    <property type="entry name" value="Insert subdomain of RNA polymerase alpha subunit"/>
    <property type="match status" value="1"/>
</dbReference>
<comment type="domain">
    <text evidence="11">The N-terminal domain is essential for RNAP assembly and basal transcription, whereas the C-terminal domain is involved in interaction with transcriptional regulators and with upstream promoter elements.</text>
</comment>
<evidence type="ECO:0000259" key="12">
    <source>
        <dbReference type="SMART" id="SM00662"/>
    </source>
</evidence>
<reference evidence="14" key="1">
    <citation type="submission" date="2017-09" db="EMBL/GenBank/DDBJ databases">
        <title>Depth-based differentiation of microbial function through sediment-hosted aquifers and enrichment of novel symbionts in the deep terrestrial subsurface.</title>
        <authorList>
            <person name="Probst A.J."/>
            <person name="Ladd B."/>
            <person name="Jarett J.K."/>
            <person name="Geller-Mcgrath D.E."/>
            <person name="Sieber C.M.K."/>
            <person name="Emerson J.B."/>
            <person name="Anantharaman K."/>
            <person name="Thomas B.C."/>
            <person name="Malmstrom R."/>
            <person name="Stieglmeier M."/>
            <person name="Klingl A."/>
            <person name="Woyke T."/>
            <person name="Ryan C.M."/>
            <person name="Banfield J.F."/>
        </authorList>
    </citation>
    <scope>NUCLEOTIDE SEQUENCE [LARGE SCALE GENOMIC DNA]</scope>
</reference>
<evidence type="ECO:0000256" key="7">
    <source>
        <dbReference type="ARBA" id="ARBA00023163"/>
    </source>
</evidence>
<dbReference type="GO" id="GO:0005737">
    <property type="term" value="C:cytoplasm"/>
    <property type="evidence" value="ECO:0007669"/>
    <property type="project" value="UniProtKB-ARBA"/>
</dbReference>
<evidence type="ECO:0000256" key="6">
    <source>
        <dbReference type="ARBA" id="ARBA00022695"/>
    </source>
</evidence>
<evidence type="ECO:0000256" key="9">
    <source>
        <dbReference type="ARBA" id="ARBA00033070"/>
    </source>
</evidence>
<dbReference type="Gene3D" id="2.170.120.12">
    <property type="entry name" value="DNA-directed RNA polymerase, insert domain"/>
    <property type="match status" value="1"/>
</dbReference>
<sequence length="295" mass="33336">MKPKKLDFELPKKIVWEESTYQPYYGKLIVEPLERSYGITVGNAFRRVLLSSIPGVAIISAKINEVNHEFSTISGVKEDVLQVILNLKQVVLKSATDNFPQIVRTKITGKEEILASDLFSQSNFTILNPYLHIATLNENVVLNFEIGISTGYGYQSAEKQKRDKIGVIPIDALFSPVTKVTYHIENTRVGQRVDYEKLIIEIWTNGGIQPREAMNYSAHLLAKHFSIVEEQQNLSHPIRELNLSARSYNLLLSAKIQTLSDFIGISQEKLQKIDGLGKKSLEEIKEIRAKLNSPL</sequence>
<keyword evidence="4 11" id="KW-0240">DNA-directed RNA polymerase</keyword>
<dbReference type="InterPro" id="IPR011262">
    <property type="entry name" value="DNA-dir_RNA_pol_insert"/>
</dbReference>
<evidence type="ECO:0000313" key="14">
    <source>
        <dbReference type="Proteomes" id="UP000228886"/>
    </source>
</evidence>
<comment type="subunit">
    <text evidence="11">Homodimer. The RNAP catalytic core consists of 2 alpha, 1 beta, 1 beta' and 1 omega subunit. When a sigma factor is associated with the core the holoenzyme is formed, which can initiate transcription.</text>
</comment>
<dbReference type="InterPro" id="IPR011263">
    <property type="entry name" value="DNA-dir_RNA_pol_RpoA/D/Rpb3"/>
</dbReference>
<dbReference type="Gene3D" id="3.30.1360.10">
    <property type="entry name" value="RNA polymerase, RBP11-like subunit"/>
    <property type="match status" value="1"/>
</dbReference>
<evidence type="ECO:0000313" key="13">
    <source>
        <dbReference type="EMBL" id="PIV63951.1"/>
    </source>
</evidence>
<feature type="region of interest" description="Alpha C-terminal domain (alpha-CTD)" evidence="11">
    <location>
        <begin position="234"/>
        <end position="295"/>
    </location>
</feature>
<comment type="function">
    <text evidence="11">DNA-dependent RNA polymerase catalyzes the transcription of DNA into RNA using the four ribonucleoside triphosphates as substrates.</text>
</comment>
<accession>A0A2M7E8E4</accession>
<keyword evidence="6 11" id="KW-0548">Nucleotidyltransferase</keyword>
<evidence type="ECO:0000256" key="8">
    <source>
        <dbReference type="ARBA" id="ARBA00032524"/>
    </source>
</evidence>
<dbReference type="GO" id="GO:0006351">
    <property type="term" value="P:DNA-templated transcription"/>
    <property type="evidence" value="ECO:0007669"/>
    <property type="project" value="UniProtKB-UniRule"/>
</dbReference>
<dbReference type="InterPro" id="IPR036603">
    <property type="entry name" value="RBP11-like"/>
</dbReference>
<evidence type="ECO:0000256" key="2">
    <source>
        <dbReference type="ARBA" id="ARBA00012418"/>
    </source>
</evidence>
<proteinExistence type="inferred from homology"/>
<comment type="caution">
    <text evidence="13">The sequence shown here is derived from an EMBL/GenBank/DDBJ whole genome shotgun (WGS) entry which is preliminary data.</text>
</comment>
<dbReference type="SMART" id="SM00662">
    <property type="entry name" value="RPOLD"/>
    <property type="match status" value="1"/>
</dbReference>
<dbReference type="NCBIfam" id="TIGR02027">
    <property type="entry name" value="rpoA"/>
    <property type="match status" value="1"/>
</dbReference>
<dbReference type="HAMAP" id="MF_00059">
    <property type="entry name" value="RNApol_bact_RpoA"/>
    <property type="match status" value="1"/>
</dbReference>
<dbReference type="SUPFAM" id="SSF55257">
    <property type="entry name" value="RBP11-like subunits of RNA polymerase"/>
    <property type="match status" value="1"/>
</dbReference>
<dbReference type="InterPro" id="IPR036643">
    <property type="entry name" value="RNApol_insert_sf"/>
</dbReference>
<dbReference type="NCBIfam" id="NF003519">
    <property type="entry name" value="PRK05182.2-5"/>
    <property type="match status" value="1"/>
</dbReference>
<feature type="domain" description="DNA-directed RNA polymerase RpoA/D/Rpb3-type" evidence="12">
    <location>
        <begin position="25"/>
        <end position="231"/>
    </location>
</feature>
<organism evidence="13 14">
    <name type="scientific">bacterium (Candidatus Ratteibacteria) CG01_land_8_20_14_3_00_40_19</name>
    <dbReference type="NCBI Taxonomy" id="2014290"/>
    <lineage>
        <taxon>Bacteria</taxon>
        <taxon>Candidatus Ratteibacteria</taxon>
    </lineage>
</organism>
<dbReference type="GO" id="GO:0046983">
    <property type="term" value="F:protein dimerization activity"/>
    <property type="evidence" value="ECO:0007669"/>
    <property type="project" value="InterPro"/>
</dbReference>
<dbReference type="Gene3D" id="1.10.150.20">
    <property type="entry name" value="5' to 3' exonuclease, C-terminal subdomain"/>
    <property type="match status" value="1"/>
</dbReference>
<keyword evidence="7 11" id="KW-0804">Transcription</keyword>
<feature type="region of interest" description="Alpha N-terminal domain (alpha-NTD)" evidence="11">
    <location>
        <begin position="1"/>
        <end position="229"/>
    </location>
</feature>
<dbReference type="GO" id="GO:0003899">
    <property type="term" value="F:DNA-directed RNA polymerase activity"/>
    <property type="evidence" value="ECO:0007669"/>
    <property type="project" value="UniProtKB-UniRule"/>
</dbReference>
<dbReference type="EC" id="2.7.7.6" evidence="2 11"/>
<dbReference type="InterPro" id="IPR011773">
    <property type="entry name" value="DNA-dir_RpoA"/>
</dbReference>
<dbReference type="Pfam" id="PF01193">
    <property type="entry name" value="RNA_pol_L"/>
    <property type="match status" value="1"/>
</dbReference>
<dbReference type="GO" id="GO:0000428">
    <property type="term" value="C:DNA-directed RNA polymerase complex"/>
    <property type="evidence" value="ECO:0007669"/>
    <property type="project" value="UniProtKB-KW"/>
</dbReference>
<evidence type="ECO:0000256" key="11">
    <source>
        <dbReference type="HAMAP-Rule" id="MF_00059"/>
    </source>
</evidence>
<evidence type="ECO:0000256" key="10">
    <source>
        <dbReference type="ARBA" id="ARBA00048552"/>
    </source>
</evidence>
<dbReference type="GO" id="GO:0003677">
    <property type="term" value="F:DNA binding"/>
    <property type="evidence" value="ECO:0007669"/>
    <property type="project" value="UniProtKB-UniRule"/>
</dbReference>
<dbReference type="Proteomes" id="UP000228886">
    <property type="component" value="Unassembled WGS sequence"/>
</dbReference>
<keyword evidence="5 11" id="KW-0808">Transferase</keyword>
<protein>
    <recommendedName>
        <fullName evidence="3 11">DNA-directed RNA polymerase subunit alpha</fullName>
        <shortName evidence="11">RNAP subunit alpha</shortName>
        <ecNumber evidence="2 11">2.7.7.6</ecNumber>
    </recommendedName>
    <alternativeName>
        <fullName evidence="9 11">RNA polymerase subunit alpha</fullName>
    </alternativeName>
    <alternativeName>
        <fullName evidence="8 11">Transcriptase subunit alpha</fullName>
    </alternativeName>
</protein>
<evidence type="ECO:0000256" key="5">
    <source>
        <dbReference type="ARBA" id="ARBA00022679"/>
    </source>
</evidence>
<dbReference type="FunFam" id="2.170.120.12:FF:000001">
    <property type="entry name" value="DNA-directed RNA polymerase subunit alpha"/>
    <property type="match status" value="1"/>
</dbReference>
<dbReference type="SUPFAM" id="SSF47789">
    <property type="entry name" value="C-terminal domain of RNA polymerase alpha subunit"/>
    <property type="match status" value="1"/>
</dbReference>
<comment type="catalytic activity">
    <reaction evidence="10 11">
        <text>RNA(n) + a ribonucleoside 5'-triphosphate = RNA(n+1) + diphosphate</text>
        <dbReference type="Rhea" id="RHEA:21248"/>
        <dbReference type="Rhea" id="RHEA-COMP:14527"/>
        <dbReference type="Rhea" id="RHEA-COMP:17342"/>
        <dbReference type="ChEBI" id="CHEBI:33019"/>
        <dbReference type="ChEBI" id="CHEBI:61557"/>
        <dbReference type="ChEBI" id="CHEBI:140395"/>
        <dbReference type="EC" id="2.7.7.6"/>
    </reaction>
</comment>
<gene>
    <name evidence="11" type="primary">rpoA</name>
    <name evidence="13" type="ORF">COS11_04730</name>
</gene>